<dbReference type="PANTHER" id="PTHR33984">
    <property type="entry name" value="OS02G0717600 PROTEIN"/>
    <property type="match status" value="1"/>
</dbReference>
<proteinExistence type="predicted"/>
<evidence type="ECO:0000313" key="2">
    <source>
        <dbReference type="Proteomes" id="UP000823775"/>
    </source>
</evidence>
<dbReference type="Proteomes" id="UP000823775">
    <property type="component" value="Unassembled WGS sequence"/>
</dbReference>
<evidence type="ECO:0000313" key="1">
    <source>
        <dbReference type="EMBL" id="MCD7470071.1"/>
    </source>
</evidence>
<comment type="caution">
    <text evidence="1">The sequence shown here is derived from an EMBL/GenBank/DDBJ whole genome shotgun (WGS) entry which is preliminary data.</text>
</comment>
<name>A0ABS8TGZ1_DATST</name>
<keyword evidence="2" id="KW-1185">Reference proteome</keyword>
<dbReference type="EMBL" id="JACEIK010001524">
    <property type="protein sequence ID" value="MCD7470071.1"/>
    <property type="molecule type" value="Genomic_DNA"/>
</dbReference>
<dbReference type="PANTHER" id="PTHR33984:SF2">
    <property type="entry name" value="OS02G0717600 PROTEIN"/>
    <property type="match status" value="1"/>
</dbReference>
<sequence>MLITGDIVEELRIGNMILRSPFKNGKNGIQKIMHNSFKAKETSISVRVRRGSDDELFTELQACIVPNEFGGRKQYMLRAIDDPNYAVGFVDRTEMECLELQGNCILVTLTKIYPLNQICLLFLSKLMLVGCGPGGGS</sequence>
<gene>
    <name evidence="1" type="ORF">HAX54_009639</name>
</gene>
<accession>A0ABS8TGZ1</accession>
<protein>
    <submittedName>
        <fullName evidence="1">Uncharacterized protein</fullName>
    </submittedName>
</protein>
<organism evidence="1 2">
    <name type="scientific">Datura stramonium</name>
    <name type="common">Jimsonweed</name>
    <name type="synonym">Common thornapple</name>
    <dbReference type="NCBI Taxonomy" id="4076"/>
    <lineage>
        <taxon>Eukaryota</taxon>
        <taxon>Viridiplantae</taxon>
        <taxon>Streptophyta</taxon>
        <taxon>Embryophyta</taxon>
        <taxon>Tracheophyta</taxon>
        <taxon>Spermatophyta</taxon>
        <taxon>Magnoliopsida</taxon>
        <taxon>eudicotyledons</taxon>
        <taxon>Gunneridae</taxon>
        <taxon>Pentapetalae</taxon>
        <taxon>asterids</taxon>
        <taxon>lamiids</taxon>
        <taxon>Solanales</taxon>
        <taxon>Solanaceae</taxon>
        <taxon>Solanoideae</taxon>
        <taxon>Datureae</taxon>
        <taxon>Datura</taxon>
    </lineage>
</organism>
<reference evidence="1 2" key="1">
    <citation type="journal article" date="2021" name="BMC Genomics">
        <title>Datura genome reveals duplications of psychoactive alkaloid biosynthetic genes and high mutation rate following tissue culture.</title>
        <authorList>
            <person name="Rajewski A."/>
            <person name="Carter-House D."/>
            <person name="Stajich J."/>
            <person name="Litt A."/>
        </authorList>
    </citation>
    <scope>NUCLEOTIDE SEQUENCE [LARGE SCALE GENOMIC DNA]</scope>
    <source>
        <strain evidence="1">AR-01</strain>
    </source>
</reference>